<dbReference type="EMBL" id="CP025791">
    <property type="protein sequence ID" value="AUP80157.1"/>
    <property type="molecule type" value="Genomic_DNA"/>
</dbReference>
<dbReference type="RefSeq" id="WP_102756809.1">
    <property type="nucleotide sequence ID" value="NZ_CP025791.1"/>
</dbReference>
<dbReference type="Proteomes" id="UP000235826">
    <property type="component" value="Chromosome"/>
</dbReference>
<dbReference type="AlphaFoldDB" id="A0A2K9PUD5"/>
<keyword evidence="3" id="KW-1185">Reference proteome</keyword>
<gene>
    <name evidence="2" type="ORF">C1H87_16155</name>
</gene>
<accession>A0A2K9PUD5</accession>
<evidence type="ECO:0000313" key="3">
    <source>
        <dbReference type="Proteomes" id="UP000235826"/>
    </source>
</evidence>
<sequence length="276" mass="32483">MKTTNQIFTTVIAALLLLSPVTLLAQEEAPKRPELIAVTTMHWNMDMEDFDMKTWKAIEKEFLEKVIMKNEYIMNASVYTHLFTADNTELIYVQTFASWEDMGKFADRNTELIKEAWPDEAERKAFMKKRMAYYANEHSDEIYATVPGVKLMTEKPTKDMVTYVRKNHFSFPEDGTKEEFKALKKEWFDTVISKNEHIKAYYPHVHAWGSDRTEYMEAFFLDSMGDLDKMYDRNSELLKEAFPDEEAKKAKGKAWSKYFTGVHGDYLYTWIHDLSK</sequence>
<dbReference type="KEGG" id="fek:C1H87_16155"/>
<evidence type="ECO:0008006" key="4">
    <source>
        <dbReference type="Google" id="ProtNLM"/>
    </source>
</evidence>
<evidence type="ECO:0000313" key="2">
    <source>
        <dbReference type="EMBL" id="AUP80157.1"/>
    </source>
</evidence>
<evidence type="ECO:0000256" key="1">
    <source>
        <dbReference type="SAM" id="SignalP"/>
    </source>
</evidence>
<dbReference type="OrthoDB" id="1445639at2"/>
<organism evidence="2 3">
    <name type="scientific">Flavivirga eckloniae</name>
    <dbReference type="NCBI Taxonomy" id="1803846"/>
    <lineage>
        <taxon>Bacteria</taxon>
        <taxon>Pseudomonadati</taxon>
        <taxon>Bacteroidota</taxon>
        <taxon>Flavobacteriia</taxon>
        <taxon>Flavobacteriales</taxon>
        <taxon>Flavobacteriaceae</taxon>
        <taxon>Flavivirga</taxon>
    </lineage>
</organism>
<feature type="chain" id="PRO_5014649175" description="ABM domain-containing protein" evidence="1">
    <location>
        <begin position="26"/>
        <end position="276"/>
    </location>
</feature>
<protein>
    <recommendedName>
        <fullName evidence="4">ABM domain-containing protein</fullName>
    </recommendedName>
</protein>
<keyword evidence="1" id="KW-0732">Signal</keyword>
<name>A0A2K9PUD5_9FLAO</name>
<reference evidence="2 3" key="1">
    <citation type="submission" date="2018-01" db="EMBL/GenBank/DDBJ databases">
        <title>Complete genome sequence of Flavivirga eckloniae ECD14 isolated from seaweed Ecklonia cava.</title>
        <authorList>
            <person name="Lee J.H."/>
            <person name="Baik K.S."/>
            <person name="Seong C.N."/>
        </authorList>
    </citation>
    <scope>NUCLEOTIDE SEQUENCE [LARGE SCALE GENOMIC DNA]</scope>
    <source>
        <strain evidence="2 3">ECD14</strain>
    </source>
</reference>
<feature type="signal peptide" evidence="1">
    <location>
        <begin position="1"/>
        <end position="25"/>
    </location>
</feature>
<proteinExistence type="predicted"/>